<evidence type="ECO:0000313" key="2">
    <source>
        <dbReference type="Proteomes" id="UP000030686"/>
    </source>
</evidence>
<sequence length="123" mass="13448">MYIYPQLEDRGQERGSVTERVEGYDIRNDRSTYVVGKTPGPSVAGAVNIDVCFADSASASLRWLLLRPGSCLKRVSYSVWLLGSDRVDRGTCAGQTVGARVDVFGQIREGVESERGRLSFLGS</sequence>
<accession>W6Q4L9</accession>
<keyword evidence="2" id="KW-1185">Reference proteome</keyword>
<dbReference type="AlphaFoldDB" id="W6Q4L9"/>
<name>W6Q4L9_PENRF</name>
<reference evidence="1" key="1">
    <citation type="journal article" date="2014" name="Nat. Commun.">
        <title>Multiple recent horizontal transfers of a large genomic region in cheese making fungi.</title>
        <authorList>
            <person name="Cheeseman K."/>
            <person name="Ropars J."/>
            <person name="Renault P."/>
            <person name="Dupont J."/>
            <person name="Gouzy J."/>
            <person name="Branca A."/>
            <person name="Abraham A.L."/>
            <person name="Ceppi M."/>
            <person name="Conseiller E."/>
            <person name="Debuchy R."/>
            <person name="Malagnac F."/>
            <person name="Goarin A."/>
            <person name="Silar P."/>
            <person name="Lacoste S."/>
            <person name="Sallet E."/>
            <person name="Bensimon A."/>
            <person name="Giraud T."/>
            <person name="Brygoo Y."/>
        </authorList>
    </citation>
    <scope>NUCLEOTIDE SEQUENCE [LARGE SCALE GENOMIC DNA]</scope>
    <source>
        <strain evidence="1">FM164</strain>
    </source>
</reference>
<organism evidence="1 2">
    <name type="scientific">Penicillium roqueforti (strain FM164)</name>
    <dbReference type="NCBI Taxonomy" id="1365484"/>
    <lineage>
        <taxon>Eukaryota</taxon>
        <taxon>Fungi</taxon>
        <taxon>Dikarya</taxon>
        <taxon>Ascomycota</taxon>
        <taxon>Pezizomycotina</taxon>
        <taxon>Eurotiomycetes</taxon>
        <taxon>Eurotiomycetidae</taxon>
        <taxon>Eurotiales</taxon>
        <taxon>Aspergillaceae</taxon>
        <taxon>Penicillium</taxon>
    </lineage>
</organism>
<gene>
    <name evidence="1" type="ORF">PROQFM164_S02g001415</name>
</gene>
<evidence type="ECO:0000313" key="1">
    <source>
        <dbReference type="EMBL" id="CDM31265.1"/>
    </source>
</evidence>
<proteinExistence type="predicted"/>
<dbReference type="Proteomes" id="UP000030686">
    <property type="component" value="Unassembled WGS sequence"/>
</dbReference>
<dbReference type="EMBL" id="HG792016">
    <property type="protein sequence ID" value="CDM31265.1"/>
    <property type="molecule type" value="Genomic_DNA"/>
</dbReference>
<protein>
    <submittedName>
        <fullName evidence="1">Genomic scaffold, ProqFM164S02</fullName>
    </submittedName>
</protein>